<proteinExistence type="predicted"/>
<keyword evidence="1" id="KW-0812">Transmembrane</keyword>
<name>A0A7S3RK25_9SPIT</name>
<sequence>MVLCDNQVANEPELVRVDESDECRPMVVVKHRSGCTLFTFNVFFKMLAFFIIFSGVLLTFMSHAQQILLVQVIVQISAFIIVLPFFITKEYLKKLDPEVPKEVRANMGGTLFFYTILSFAICGGIAMVVGMAFKKYEKMNPIILSAVCWFFAGALIINVVEQVTFDLTRTEDLFGFSGAIIFLVFMTLAGVLFAYRYTLLSMTVCQALASAYLIMRGFTFWYGDYPTEISLVAASLNYEPLELTDAFYEYMQIMVVSAIISFIIQIKFKDHLV</sequence>
<evidence type="ECO:0000256" key="1">
    <source>
        <dbReference type="SAM" id="Phobius"/>
    </source>
</evidence>
<keyword evidence="1" id="KW-1133">Transmembrane helix</keyword>
<keyword evidence="1" id="KW-0472">Membrane</keyword>
<dbReference type="AlphaFoldDB" id="A0A7S3RK25"/>
<dbReference type="EMBL" id="HBIQ01013393">
    <property type="protein sequence ID" value="CAE0526947.1"/>
    <property type="molecule type" value="Transcribed_RNA"/>
</dbReference>
<gene>
    <name evidence="2" type="ORF">SACU0126_LOCUS4243</name>
</gene>
<reference evidence="2" key="1">
    <citation type="submission" date="2021-01" db="EMBL/GenBank/DDBJ databases">
        <authorList>
            <person name="Corre E."/>
            <person name="Pelletier E."/>
            <person name="Niang G."/>
            <person name="Scheremetjew M."/>
            <person name="Finn R."/>
            <person name="Kale V."/>
            <person name="Holt S."/>
            <person name="Cochrane G."/>
            <person name="Meng A."/>
            <person name="Brown T."/>
            <person name="Cohen L."/>
        </authorList>
    </citation>
    <scope>NUCLEOTIDE SEQUENCE</scope>
    <source>
        <strain evidence="2">SPMC142</strain>
    </source>
</reference>
<protein>
    <submittedName>
        <fullName evidence="2">Uncharacterized protein</fullName>
    </submittedName>
</protein>
<feature type="transmembrane region" description="Helical" evidence="1">
    <location>
        <begin position="142"/>
        <end position="161"/>
    </location>
</feature>
<evidence type="ECO:0000313" key="2">
    <source>
        <dbReference type="EMBL" id="CAE0526947.1"/>
    </source>
</evidence>
<feature type="transmembrane region" description="Helical" evidence="1">
    <location>
        <begin position="107"/>
        <end position="130"/>
    </location>
</feature>
<feature type="transmembrane region" description="Helical" evidence="1">
    <location>
        <begin position="67"/>
        <end position="87"/>
    </location>
</feature>
<feature type="transmembrane region" description="Helical" evidence="1">
    <location>
        <begin position="250"/>
        <end position="268"/>
    </location>
</feature>
<feature type="transmembrane region" description="Helical" evidence="1">
    <location>
        <begin position="173"/>
        <end position="195"/>
    </location>
</feature>
<feature type="transmembrane region" description="Helical" evidence="1">
    <location>
        <begin position="42"/>
        <end position="60"/>
    </location>
</feature>
<organism evidence="2">
    <name type="scientific">Strombidinopsis acuminata</name>
    <dbReference type="NCBI Taxonomy" id="141414"/>
    <lineage>
        <taxon>Eukaryota</taxon>
        <taxon>Sar</taxon>
        <taxon>Alveolata</taxon>
        <taxon>Ciliophora</taxon>
        <taxon>Intramacronucleata</taxon>
        <taxon>Spirotrichea</taxon>
        <taxon>Choreotrichia</taxon>
        <taxon>Choreotrichida</taxon>
        <taxon>Strombidinopsidae</taxon>
        <taxon>Strombidinopsis</taxon>
    </lineage>
</organism>
<accession>A0A7S3RK25</accession>